<evidence type="ECO:0000256" key="8">
    <source>
        <dbReference type="ARBA" id="ARBA00022989"/>
    </source>
</evidence>
<dbReference type="InterPro" id="IPR013130">
    <property type="entry name" value="Fe3_Rdtase_TM_dom"/>
</dbReference>
<dbReference type="Pfam" id="PF08030">
    <property type="entry name" value="NAD_binding_6"/>
    <property type="match status" value="1"/>
</dbReference>
<keyword evidence="6 14" id="KW-0812">Transmembrane</keyword>
<dbReference type="SFLD" id="SFLDG01168">
    <property type="entry name" value="Ferric_reductase_subgroup_(FRE"/>
    <property type="match status" value="1"/>
</dbReference>
<dbReference type="Pfam" id="PF08022">
    <property type="entry name" value="FAD_binding_8"/>
    <property type="match status" value="1"/>
</dbReference>
<sequence>MDMDSSMSGGPGLTDAGLNMSNYTVASDFLAALLDDTTLQQSDYAIARAFWYGIVIVIVLAGMVNWSQWGLLKLRSVTLDIVLIIPCCTAVVREVSYHQITPTNSWLRIPAVGSILLILIYFGYIMGLQFFDWNYPGAQYWEAQGLRAGWLTIAQFPLLLLLAGKRNLIGYAVGASYERLQILHRWVARIMLLTATIHGGVQAYGWKKICWILLLWLVFSATAPIRNWRYEIFVVQHIITFIGFVVAIFYHLPSTALSSRIYAWIGVGLFVFDRLVRALIYAFNNMKLANFTLHALSGDVTKVRINSPQIKKWSPGQHVLLSIPELGLGQSHPATILSIPSSHDNDLVFILRAHRGFTQRLLRSAKSSSTDLSQGAEVKESNSNVDAVPIIKRKHFSLIGGPYGGSHSDFAAFDTILLVAGSTGVTFTLPILLDIAHRSENQRLPVRRIVFAWVIRTISCKEWIADELQRATESLLNVGIEIEVRLFVTCEVDATEKSTKKAGCKCKNSEGPCCCSDLGIEKSQAAPSTFITQGSDDLGIGSSSAESLRQRQPKMGNSFLSACFTIESGRPQLKPLLWDLLDHAKGETGVAVCGPLGLVSRVRNTVATVSEQRGSNKGTGAEGVYLHAESFAW</sequence>
<dbReference type="SFLD" id="SFLDS00052">
    <property type="entry name" value="Ferric_Reductase_Domain"/>
    <property type="match status" value="1"/>
</dbReference>
<dbReference type="InterPro" id="IPR013121">
    <property type="entry name" value="Fe_red_NAD-bd_6"/>
</dbReference>
<dbReference type="PROSITE" id="PS51384">
    <property type="entry name" value="FAD_FR"/>
    <property type="match status" value="1"/>
</dbReference>
<evidence type="ECO:0000256" key="6">
    <source>
        <dbReference type="ARBA" id="ARBA00022692"/>
    </source>
</evidence>
<dbReference type="GO" id="GO:0005886">
    <property type="term" value="C:plasma membrane"/>
    <property type="evidence" value="ECO:0007669"/>
    <property type="project" value="UniProtKB-SubCell"/>
</dbReference>
<dbReference type="Gene3D" id="3.40.50.80">
    <property type="entry name" value="Nucleotide-binding domain of ferredoxin-NADP reductase (FNR) module"/>
    <property type="match status" value="1"/>
</dbReference>
<dbReference type="GO" id="GO:0015677">
    <property type="term" value="P:copper ion import"/>
    <property type="evidence" value="ECO:0007669"/>
    <property type="project" value="TreeGrafter"/>
</dbReference>
<evidence type="ECO:0000256" key="3">
    <source>
        <dbReference type="ARBA" id="ARBA00012668"/>
    </source>
</evidence>
<protein>
    <recommendedName>
        <fullName evidence="3">ferric-chelate reductase (NADPH)</fullName>
        <ecNumber evidence="3">1.16.1.9</ecNumber>
    </recommendedName>
</protein>
<comment type="similarity">
    <text evidence="2">Belongs to the ferric reductase (FRE) family.</text>
</comment>
<dbReference type="SUPFAM" id="SSF52343">
    <property type="entry name" value="Ferredoxin reductase-like, C-terminal NADP-linked domain"/>
    <property type="match status" value="1"/>
</dbReference>
<comment type="subcellular location">
    <subcellularLocation>
        <location evidence="1">Cell membrane</location>
        <topology evidence="1">Multi-pass membrane protein</topology>
    </subcellularLocation>
</comment>
<evidence type="ECO:0000256" key="1">
    <source>
        <dbReference type="ARBA" id="ARBA00004651"/>
    </source>
</evidence>
<dbReference type="EC" id="1.16.1.9" evidence="3"/>
<dbReference type="InterPro" id="IPR017927">
    <property type="entry name" value="FAD-bd_FR_type"/>
</dbReference>
<dbReference type="PANTHER" id="PTHR32361:SF9">
    <property type="entry name" value="FERRIC REDUCTASE TRANSMEMBRANE COMPONENT 3-RELATED"/>
    <property type="match status" value="1"/>
</dbReference>
<feature type="domain" description="FAD-binding FR-type" evidence="15">
    <location>
        <begin position="281"/>
        <end position="409"/>
    </location>
</feature>
<feature type="transmembrane region" description="Helical" evidence="14">
    <location>
        <begin position="209"/>
        <end position="225"/>
    </location>
</feature>
<keyword evidence="4" id="KW-0813">Transport</keyword>
<dbReference type="RefSeq" id="XP_056481802.1">
    <property type="nucleotide sequence ID" value="XM_056638295.1"/>
</dbReference>
<evidence type="ECO:0000256" key="9">
    <source>
        <dbReference type="ARBA" id="ARBA00023002"/>
    </source>
</evidence>
<dbReference type="PANTHER" id="PTHR32361">
    <property type="entry name" value="FERRIC/CUPRIC REDUCTASE TRANSMEMBRANE COMPONENT"/>
    <property type="match status" value="1"/>
</dbReference>
<comment type="catalytic activity">
    <reaction evidence="13">
        <text>2 a Fe(II)-siderophore + NADP(+) + H(+) = 2 a Fe(III)-siderophore + NADPH</text>
        <dbReference type="Rhea" id="RHEA:28795"/>
        <dbReference type="Rhea" id="RHEA-COMP:11342"/>
        <dbReference type="Rhea" id="RHEA-COMP:11344"/>
        <dbReference type="ChEBI" id="CHEBI:15378"/>
        <dbReference type="ChEBI" id="CHEBI:29033"/>
        <dbReference type="ChEBI" id="CHEBI:29034"/>
        <dbReference type="ChEBI" id="CHEBI:57783"/>
        <dbReference type="ChEBI" id="CHEBI:58349"/>
        <dbReference type="EC" id="1.16.1.9"/>
    </reaction>
</comment>
<evidence type="ECO:0000313" key="17">
    <source>
        <dbReference type="Proteomes" id="UP001147747"/>
    </source>
</evidence>
<keyword evidence="7" id="KW-0249">Electron transport</keyword>
<dbReference type="Pfam" id="PF01794">
    <property type="entry name" value="Ferric_reduct"/>
    <property type="match status" value="1"/>
</dbReference>
<feature type="transmembrane region" description="Helical" evidence="14">
    <location>
        <begin position="262"/>
        <end position="283"/>
    </location>
</feature>
<organism evidence="16 17">
    <name type="scientific">Penicillium cosmopolitanum</name>
    <dbReference type="NCBI Taxonomy" id="1131564"/>
    <lineage>
        <taxon>Eukaryota</taxon>
        <taxon>Fungi</taxon>
        <taxon>Dikarya</taxon>
        <taxon>Ascomycota</taxon>
        <taxon>Pezizomycotina</taxon>
        <taxon>Eurotiomycetes</taxon>
        <taxon>Eurotiomycetidae</taxon>
        <taxon>Eurotiales</taxon>
        <taxon>Aspergillaceae</taxon>
        <taxon>Penicillium</taxon>
    </lineage>
</organism>
<keyword evidence="17" id="KW-1185">Reference proteome</keyword>
<evidence type="ECO:0000256" key="10">
    <source>
        <dbReference type="ARBA" id="ARBA00023065"/>
    </source>
</evidence>
<dbReference type="InterPro" id="IPR013112">
    <property type="entry name" value="FAD-bd_8"/>
</dbReference>
<dbReference type="GeneID" id="81377275"/>
<proteinExistence type="inferred from homology"/>
<dbReference type="OrthoDB" id="3944240at2759"/>
<evidence type="ECO:0000256" key="14">
    <source>
        <dbReference type="SAM" id="Phobius"/>
    </source>
</evidence>
<dbReference type="EMBL" id="JAPZBU010000012">
    <property type="protein sequence ID" value="KAJ5376772.1"/>
    <property type="molecule type" value="Genomic_DNA"/>
</dbReference>
<keyword evidence="8 14" id="KW-1133">Transmembrane helix</keyword>
<keyword evidence="5" id="KW-1003">Cell membrane</keyword>
<keyword evidence="9" id="KW-0560">Oxidoreductase</keyword>
<name>A0A9W9SEQ4_9EURO</name>
<dbReference type="GO" id="GO:0006879">
    <property type="term" value="P:intracellular iron ion homeostasis"/>
    <property type="evidence" value="ECO:0007669"/>
    <property type="project" value="TreeGrafter"/>
</dbReference>
<reference evidence="16" key="1">
    <citation type="submission" date="2022-12" db="EMBL/GenBank/DDBJ databases">
        <authorList>
            <person name="Petersen C."/>
        </authorList>
    </citation>
    <scope>NUCLEOTIDE SEQUENCE</scope>
    <source>
        <strain evidence="16">IBT 29677</strain>
    </source>
</reference>
<feature type="transmembrane region" description="Helical" evidence="14">
    <location>
        <begin position="146"/>
        <end position="165"/>
    </location>
</feature>
<dbReference type="CDD" id="cd06186">
    <property type="entry name" value="NOX_Duox_like_FAD_NADP"/>
    <property type="match status" value="1"/>
</dbReference>
<dbReference type="InterPro" id="IPR051410">
    <property type="entry name" value="Ferric/Cupric_Reductase"/>
</dbReference>
<gene>
    <name evidence="16" type="ORF">N7509_013658</name>
</gene>
<dbReference type="AlphaFoldDB" id="A0A9W9SEQ4"/>
<keyword evidence="10" id="KW-0406">Ion transport</keyword>
<feature type="transmembrane region" description="Helical" evidence="14">
    <location>
        <begin position="105"/>
        <end position="126"/>
    </location>
</feature>
<keyword evidence="11 14" id="KW-0472">Membrane</keyword>
<dbReference type="InterPro" id="IPR039261">
    <property type="entry name" value="FNR_nucleotide-bd"/>
</dbReference>
<dbReference type="GO" id="GO:0052851">
    <property type="term" value="F:ferric-chelate reductase (NADPH) activity"/>
    <property type="evidence" value="ECO:0007669"/>
    <property type="project" value="UniProtKB-EC"/>
</dbReference>
<evidence type="ECO:0000256" key="12">
    <source>
        <dbReference type="ARBA" id="ARBA00023180"/>
    </source>
</evidence>
<evidence type="ECO:0000256" key="4">
    <source>
        <dbReference type="ARBA" id="ARBA00022448"/>
    </source>
</evidence>
<reference evidence="16" key="2">
    <citation type="journal article" date="2023" name="IMA Fungus">
        <title>Comparative genomic study of the Penicillium genus elucidates a diverse pangenome and 15 lateral gene transfer events.</title>
        <authorList>
            <person name="Petersen C."/>
            <person name="Sorensen T."/>
            <person name="Nielsen M.R."/>
            <person name="Sondergaard T.E."/>
            <person name="Sorensen J.L."/>
            <person name="Fitzpatrick D.A."/>
            <person name="Frisvad J.C."/>
            <person name="Nielsen K.L."/>
        </authorList>
    </citation>
    <scope>NUCLEOTIDE SEQUENCE</scope>
    <source>
        <strain evidence="16">IBT 29677</strain>
    </source>
</reference>
<keyword evidence="12" id="KW-0325">Glycoprotein</keyword>
<dbReference type="Proteomes" id="UP001147747">
    <property type="component" value="Unassembled WGS sequence"/>
</dbReference>
<feature type="transmembrane region" description="Helical" evidence="14">
    <location>
        <begin position="49"/>
        <end position="68"/>
    </location>
</feature>
<evidence type="ECO:0000256" key="13">
    <source>
        <dbReference type="ARBA" id="ARBA00048483"/>
    </source>
</evidence>
<evidence type="ECO:0000259" key="15">
    <source>
        <dbReference type="PROSITE" id="PS51384"/>
    </source>
</evidence>
<dbReference type="InterPro" id="IPR017938">
    <property type="entry name" value="Riboflavin_synthase-like_b-brl"/>
</dbReference>
<evidence type="ECO:0000256" key="2">
    <source>
        <dbReference type="ARBA" id="ARBA00006278"/>
    </source>
</evidence>
<evidence type="ECO:0000256" key="11">
    <source>
        <dbReference type="ARBA" id="ARBA00023136"/>
    </source>
</evidence>
<feature type="transmembrane region" description="Helical" evidence="14">
    <location>
        <begin position="232"/>
        <end position="250"/>
    </location>
</feature>
<evidence type="ECO:0000313" key="16">
    <source>
        <dbReference type="EMBL" id="KAJ5376772.1"/>
    </source>
</evidence>
<evidence type="ECO:0000256" key="7">
    <source>
        <dbReference type="ARBA" id="ARBA00022982"/>
    </source>
</evidence>
<dbReference type="SUPFAM" id="SSF63380">
    <property type="entry name" value="Riboflavin synthase domain-like"/>
    <property type="match status" value="1"/>
</dbReference>
<comment type="caution">
    <text evidence="16">The sequence shown here is derived from an EMBL/GenBank/DDBJ whole genome shotgun (WGS) entry which is preliminary data.</text>
</comment>
<dbReference type="GO" id="GO:0006826">
    <property type="term" value="P:iron ion transport"/>
    <property type="evidence" value="ECO:0007669"/>
    <property type="project" value="TreeGrafter"/>
</dbReference>
<accession>A0A9W9SEQ4</accession>
<evidence type="ECO:0000256" key="5">
    <source>
        <dbReference type="ARBA" id="ARBA00022475"/>
    </source>
</evidence>